<dbReference type="GO" id="GO:0044732">
    <property type="term" value="C:mitotic spindle pole body"/>
    <property type="evidence" value="ECO:0007669"/>
    <property type="project" value="TreeGrafter"/>
</dbReference>
<feature type="compositionally biased region" description="Polar residues" evidence="6">
    <location>
        <begin position="496"/>
        <end position="523"/>
    </location>
</feature>
<keyword evidence="2 7" id="KW-0812">Transmembrane</keyword>
<sequence length="904" mass="98699">MAILRRPRLLRCFYCNQRTSIQYDGHIRQFQCRGCDATNYLDQNGDITDPPASKTTAAETASTFYASPPDPFNDGFGSPDSAGSNGFGSQSGGVFCNTCLKNQHLFVSSLAQYFPSDPNDPETPELERRYFTFRKGLEQRYPQICADCEPRVIERIRDADYTAKTDHLRRMVQYSRDVRLTQTTPLDLANRIGRWLWWSGLVLQILWQAGVLGSFLSAASASSAAGELDAAGFEDDVIVDESYASTGHDAAPSQSSTLVAMAIPLLLQPVLRMLAANAGRLQSLCIGATVAGCWWNPYLVETVRGFTKPLNGIPTWYAYQAALFAVRFLLSKVAFHSGSAAHSVPVSALPPTIAGAHAVAALFTFYLYSVAPRAITKDMRPLFGKLPEIPVTPQKSSRPTERQSESRRRGLETLSDVLDEISVSPQHASTSRHSRRDSDTEGWDGWQPSKSSPRSQQITRSWQATGGLGAQYGSQYESTTPASQSAAYYGDEMDWTPTQTPSRPVASQFTTPSPHRAFNTYSAGRSPPSQRPPSSVGTFNQTPVEANKGPFWYKVPPAPTSIAQRIFNRPNAPRIIDQSGFETDVKNESTSPFFSRNEGQALGFDTPPQAGASSAVEFAQPSFFAEDLKRKANGGRGVSDDDPGSFLSDLFSQTFSLGQQNGNEADDDTEEDEGLMPDASQGAAAMAYQGASAGTSTARSRRRSSVHHRQRASISRGQLIVRRLPLLLITVASFACMSLLREGLQSYGSAGADVSATAAGEPVGSIDLLLFEYVRPYARLIESAAVGLCMVLAISLTRESMRRWTRSTHAAVSSAVGLVLGLASIVLAGWMATQMWTLVQQPAPPPSEIYLAFDDYGDGWHDDESQLAQQQKQEVGSAVLPWPWWQLASLHSSVILHQVWLMLV</sequence>
<feature type="region of interest" description="Disordered" evidence="6">
    <location>
        <begin position="386"/>
        <end position="458"/>
    </location>
</feature>
<feature type="transmembrane region" description="Helical" evidence="7">
    <location>
        <begin position="719"/>
        <end position="740"/>
    </location>
</feature>
<evidence type="ECO:0000313" key="10">
    <source>
        <dbReference type="Proteomes" id="UP000016923"/>
    </source>
</evidence>
<feature type="compositionally biased region" description="Acidic residues" evidence="6">
    <location>
        <begin position="664"/>
        <end position="675"/>
    </location>
</feature>
<dbReference type="PANTHER" id="PTHR28538">
    <property type="entry name" value="INTEGRAL INNER NUCLEAR MEMBRANE PROTEIN IMA1"/>
    <property type="match status" value="1"/>
</dbReference>
<keyword evidence="10" id="KW-1185">Reference proteome</keyword>
<comment type="subcellular location">
    <subcellularLocation>
        <location evidence="1">Nucleus inner membrane</location>
        <topology evidence="1">Multi-pass membrane protein</topology>
    </subcellularLocation>
</comment>
<feature type="compositionally biased region" description="Basic and acidic residues" evidence="6">
    <location>
        <begin position="398"/>
        <end position="411"/>
    </location>
</feature>
<evidence type="ECO:0000256" key="3">
    <source>
        <dbReference type="ARBA" id="ARBA00022989"/>
    </source>
</evidence>
<gene>
    <name evidence="9" type="ORF">F503_00368</name>
</gene>
<name>S3C6W5_OPHP1</name>
<feature type="compositionally biased region" description="Polar residues" evidence="6">
    <location>
        <begin position="448"/>
        <end position="458"/>
    </location>
</feature>
<evidence type="ECO:0000256" key="4">
    <source>
        <dbReference type="ARBA" id="ARBA00023136"/>
    </source>
</evidence>
<dbReference type="HOGENOM" id="CLU_013127_0_0_1"/>
<keyword evidence="3 7" id="KW-1133">Transmembrane helix</keyword>
<feature type="transmembrane region" description="Helical" evidence="7">
    <location>
        <begin position="809"/>
        <end position="832"/>
    </location>
</feature>
<accession>S3C6W5</accession>
<evidence type="ECO:0000313" key="9">
    <source>
        <dbReference type="EMBL" id="EPE07646.1"/>
    </source>
</evidence>
<reference evidence="9 10" key="1">
    <citation type="journal article" date="2013" name="BMC Genomics">
        <title>The genome and transcriptome of the pine saprophyte Ophiostoma piceae, and a comparison with the bark beetle-associated pine pathogen Grosmannia clavigera.</title>
        <authorList>
            <person name="Haridas S."/>
            <person name="Wang Y."/>
            <person name="Lim L."/>
            <person name="Massoumi Alamouti S."/>
            <person name="Jackman S."/>
            <person name="Docking R."/>
            <person name="Robertson G."/>
            <person name="Birol I."/>
            <person name="Bohlmann J."/>
            <person name="Breuil C."/>
        </authorList>
    </citation>
    <scope>NUCLEOTIDE SEQUENCE [LARGE SCALE GENOMIC DNA]</scope>
    <source>
        <strain evidence="9 10">UAMH 11346</strain>
    </source>
</reference>
<dbReference type="InterPro" id="IPR042321">
    <property type="entry name" value="Ima1"/>
</dbReference>
<dbReference type="GO" id="GO:0034506">
    <property type="term" value="C:chromosome, centromeric core domain"/>
    <property type="evidence" value="ECO:0007669"/>
    <property type="project" value="TreeGrafter"/>
</dbReference>
<organism evidence="9 10">
    <name type="scientific">Ophiostoma piceae (strain UAMH 11346)</name>
    <name type="common">Sap stain fungus</name>
    <dbReference type="NCBI Taxonomy" id="1262450"/>
    <lineage>
        <taxon>Eukaryota</taxon>
        <taxon>Fungi</taxon>
        <taxon>Dikarya</taxon>
        <taxon>Ascomycota</taxon>
        <taxon>Pezizomycotina</taxon>
        <taxon>Sordariomycetes</taxon>
        <taxon>Sordariomycetidae</taxon>
        <taxon>Ophiostomatales</taxon>
        <taxon>Ophiostomataceae</taxon>
        <taxon>Ophiostoma</taxon>
    </lineage>
</organism>
<feature type="domain" description="Ima1 N-terminal" evidence="8">
    <location>
        <begin position="10"/>
        <end position="152"/>
    </location>
</feature>
<feature type="transmembrane region" description="Helical" evidence="7">
    <location>
        <begin position="348"/>
        <end position="371"/>
    </location>
</feature>
<dbReference type="PANTHER" id="PTHR28538:SF1">
    <property type="entry name" value="INTEGRAL INNER NUCLEAR MEMBRANE PROTEIN IMA1"/>
    <property type="match status" value="1"/>
</dbReference>
<dbReference type="VEuPathDB" id="FungiDB:F503_00368"/>
<dbReference type="OrthoDB" id="5966927at2759"/>
<evidence type="ECO:0000256" key="6">
    <source>
        <dbReference type="SAM" id="MobiDB-lite"/>
    </source>
</evidence>
<evidence type="ECO:0000256" key="1">
    <source>
        <dbReference type="ARBA" id="ARBA00004473"/>
    </source>
</evidence>
<dbReference type="InterPro" id="IPR018617">
    <property type="entry name" value="Ima1_N"/>
</dbReference>
<feature type="region of interest" description="Disordered" evidence="6">
    <location>
        <begin position="686"/>
        <end position="710"/>
    </location>
</feature>
<feature type="compositionally biased region" description="Low complexity" evidence="6">
    <location>
        <begin position="525"/>
        <end position="535"/>
    </location>
</feature>
<keyword evidence="5" id="KW-0539">Nucleus</keyword>
<proteinExistence type="predicted"/>
<dbReference type="GO" id="GO:0034992">
    <property type="term" value="C:microtubule organizing center attachment site"/>
    <property type="evidence" value="ECO:0007669"/>
    <property type="project" value="TreeGrafter"/>
</dbReference>
<keyword evidence="4 7" id="KW-0472">Membrane</keyword>
<dbReference type="GO" id="GO:0005637">
    <property type="term" value="C:nuclear inner membrane"/>
    <property type="evidence" value="ECO:0007669"/>
    <property type="project" value="UniProtKB-SubCell"/>
</dbReference>
<feature type="compositionally biased region" description="Basic residues" evidence="6">
    <location>
        <begin position="699"/>
        <end position="710"/>
    </location>
</feature>
<dbReference type="GO" id="GO:0071765">
    <property type="term" value="P:nuclear inner membrane organization"/>
    <property type="evidence" value="ECO:0007669"/>
    <property type="project" value="InterPro"/>
</dbReference>
<dbReference type="AlphaFoldDB" id="S3C6W5"/>
<evidence type="ECO:0000256" key="2">
    <source>
        <dbReference type="ARBA" id="ARBA00022692"/>
    </source>
</evidence>
<dbReference type="Pfam" id="PF09779">
    <property type="entry name" value="Ima1_N"/>
    <property type="match status" value="1"/>
</dbReference>
<dbReference type="Proteomes" id="UP000016923">
    <property type="component" value="Unassembled WGS sequence"/>
</dbReference>
<evidence type="ECO:0000259" key="8">
    <source>
        <dbReference type="Pfam" id="PF09779"/>
    </source>
</evidence>
<feature type="region of interest" description="Disordered" evidence="6">
    <location>
        <begin position="492"/>
        <end position="542"/>
    </location>
</feature>
<dbReference type="STRING" id="1262450.S3C6W5"/>
<evidence type="ECO:0000256" key="7">
    <source>
        <dbReference type="SAM" id="Phobius"/>
    </source>
</evidence>
<feature type="compositionally biased region" description="Low complexity" evidence="6">
    <location>
        <begin position="686"/>
        <end position="698"/>
    </location>
</feature>
<dbReference type="EMBL" id="KE148150">
    <property type="protein sequence ID" value="EPE07646.1"/>
    <property type="molecule type" value="Genomic_DNA"/>
</dbReference>
<feature type="region of interest" description="Disordered" evidence="6">
    <location>
        <begin position="657"/>
        <end position="676"/>
    </location>
</feature>
<evidence type="ECO:0000256" key="5">
    <source>
        <dbReference type="ARBA" id="ARBA00023242"/>
    </source>
</evidence>
<protein>
    <submittedName>
        <fullName evidence="9">Integral inner nuclear membrane protein ima1</fullName>
    </submittedName>
</protein>
<feature type="transmembrane region" description="Helical" evidence="7">
    <location>
        <begin position="777"/>
        <end position="797"/>
    </location>
</feature>
<dbReference type="eggNOG" id="KOG4623">
    <property type="taxonomic scope" value="Eukaryota"/>
</dbReference>